<dbReference type="GO" id="GO:0042776">
    <property type="term" value="P:proton motive force-driven mitochondrial ATP synthesis"/>
    <property type="evidence" value="ECO:0007669"/>
    <property type="project" value="TreeGrafter"/>
</dbReference>
<dbReference type="Proteomes" id="UP001489004">
    <property type="component" value="Unassembled WGS sequence"/>
</dbReference>
<dbReference type="GO" id="GO:0005743">
    <property type="term" value="C:mitochondrial inner membrane"/>
    <property type="evidence" value="ECO:0007669"/>
    <property type="project" value="InterPro"/>
</dbReference>
<accession>A0AAW1P579</accession>
<dbReference type="EMBL" id="JALJOR010000016">
    <property type="protein sequence ID" value="KAK9805188.1"/>
    <property type="molecule type" value="Genomic_DNA"/>
</dbReference>
<dbReference type="SUPFAM" id="SSF48690">
    <property type="entry name" value="Epsilon subunit of mitochondrial F1F0-ATP synthase"/>
    <property type="match status" value="1"/>
</dbReference>
<dbReference type="Gene3D" id="1.10.1620.20">
    <property type="entry name" value="ATP synthase, F1 complex, epsilon subunit superfamily, mitochondrial"/>
    <property type="match status" value="1"/>
</dbReference>
<dbReference type="GO" id="GO:0046933">
    <property type="term" value="F:proton-transporting ATP synthase activity, rotational mechanism"/>
    <property type="evidence" value="ECO:0007669"/>
    <property type="project" value="InterPro"/>
</dbReference>
<reference evidence="2 3" key="1">
    <citation type="journal article" date="2024" name="Nat. Commun.">
        <title>Phylogenomics reveals the evolutionary origins of lichenization in chlorophyte algae.</title>
        <authorList>
            <person name="Puginier C."/>
            <person name="Libourel C."/>
            <person name="Otte J."/>
            <person name="Skaloud P."/>
            <person name="Haon M."/>
            <person name="Grisel S."/>
            <person name="Petersen M."/>
            <person name="Berrin J.G."/>
            <person name="Delaux P.M."/>
            <person name="Dal Grande F."/>
            <person name="Keller J."/>
        </authorList>
    </citation>
    <scope>NUCLEOTIDE SEQUENCE [LARGE SCALE GENOMIC DNA]</scope>
    <source>
        <strain evidence="2 3">SAG 2043</strain>
    </source>
</reference>
<dbReference type="PANTHER" id="PTHR12448">
    <property type="entry name" value="ATP SYNTHASE EPSILON CHAIN, MITOCHONDRIAL"/>
    <property type="match status" value="1"/>
</dbReference>
<protein>
    <submittedName>
        <fullName evidence="2">Uncharacterized protein</fullName>
    </submittedName>
</protein>
<evidence type="ECO:0000313" key="2">
    <source>
        <dbReference type="EMBL" id="KAK9805188.1"/>
    </source>
</evidence>
<evidence type="ECO:0000256" key="1">
    <source>
        <dbReference type="ARBA" id="ARBA00009502"/>
    </source>
</evidence>
<dbReference type="AlphaFoldDB" id="A0AAW1P579"/>
<dbReference type="InterPro" id="IPR036742">
    <property type="entry name" value="ATP_synth_F1_esu_sf_mt"/>
</dbReference>
<gene>
    <name evidence="2" type="ORF">WJX72_004685</name>
</gene>
<evidence type="ECO:0000313" key="3">
    <source>
        <dbReference type="Proteomes" id="UP001489004"/>
    </source>
</evidence>
<dbReference type="Pfam" id="PF04627">
    <property type="entry name" value="ATP-synt_Eps"/>
    <property type="match status" value="1"/>
</dbReference>
<proteinExistence type="inferred from homology"/>
<sequence length="77" mass="8605">MSSSAAASSYWRVAGMSYLKYSNLCADMVRAALKEPFKTKAKVREAVYYRTAQWKDGQPVKQVIVDLNPEATALSKK</sequence>
<dbReference type="InterPro" id="IPR006721">
    <property type="entry name" value="ATP_synth_F1_esu_mt"/>
</dbReference>
<organism evidence="2 3">
    <name type="scientific">[Myrmecia] bisecta</name>
    <dbReference type="NCBI Taxonomy" id="41462"/>
    <lineage>
        <taxon>Eukaryota</taxon>
        <taxon>Viridiplantae</taxon>
        <taxon>Chlorophyta</taxon>
        <taxon>core chlorophytes</taxon>
        <taxon>Trebouxiophyceae</taxon>
        <taxon>Trebouxiales</taxon>
        <taxon>Trebouxiaceae</taxon>
        <taxon>Myrmecia</taxon>
    </lineage>
</organism>
<comment type="caution">
    <text evidence="2">The sequence shown here is derived from an EMBL/GenBank/DDBJ whole genome shotgun (WGS) entry which is preliminary data.</text>
</comment>
<dbReference type="CDD" id="cd12153">
    <property type="entry name" value="F1-ATPase_epsilon"/>
    <property type="match status" value="1"/>
</dbReference>
<comment type="similarity">
    <text evidence="1">Belongs to the eukaryotic ATPase epsilon family.</text>
</comment>
<name>A0AAW1P579_9CHLO</name>
<dbReference type="PANTHER" id="PTHR12448:SF0">
    <property type="entry name" value="ATP SYNTHASE SUBUNIT EPSILON, MITOCHONDRIAL"/>
    <property type="match status" value="1"/>
</dbReference>
<keyword evidence="3" id="KW-1185">Reference proteome</keyword>
<dbReference type="GO" id="GO:0045259">
    <property type="term" value="C:proton-transporting ATP synthase complex"/>
    <property type="evidence" value="ECO:0007669"/>
    <property type="project" value="InterPro"/>
</dbReference>